<gene>
    <name evidence="1" type="ORF">AVEN_245811_1</name>
</gene>
<evidence type="ECO:0000313" key="2">
    <source>
        <dbReference type="Proteomes" id="UP000499080"/>
    </source>
</evidence>
<dbReference type="EMBL" id="BGPR01000537">
    <property type="protein sequence ID" value="GBM25399.1"/>
    <property type="molecule type" value="Genomic_DNA"/>
</dbReference>
<accession>A0A4Y2EAS9</accession>
<name>A0A4Y2EAS9_ARAVE</name>
<evidence type="ECO:0000313" key="1">
    <source>
        <dbReference type="EMBL" id="GBM25399.1"/>
    </source>
</evidence>
<comment type="caution">
    <text evidence="1">The sequence shown here is derived from an EMBL/GenBank/DDBJ whole genome shotgun (WGS) entry which is preliminary data.</text>
</comment>
<dbReference type="Proteomes" id="UP000499080">
    <property type="component" value="Unassembled WGS sequence"/>
</dbReference>
<organism evidence="1 2">
    <name type="scientific">Araneus ventricosus</name>
    <name type="common">Orbweaver spider</name>
    <name type="synonym">Epeira ventricosa</name>
    <dbReference type="NCBI Taxonomy" id="182803"/>
    <lineage>
        <taxon>Eukaryota</taxon>
        <taxon>Metazoa</taxon>
        <taxon>Ecdysozoa</taxon>
        <taxon>Arthropoda</taxon>
        <taxon>Chelicerata</taxon>
        <taxon>Arachnida</taxon>
        <taxon>Araneae</taxon>
        <taxon>Araneomorphae</taxon>
        <taxon>Entelegynae</taxon>
        <taxon>Araneoidea</taxon>
        <taxon>Araneidae</taxon>
        <taxon>Araneus</taxon>
    </lineage>
</organism>
<keyword evidence="2" id="KW-1185">Reference proteome</keyword>
<proteinExistence type="predicted"/>
<reference evidence="1 2" key="1">
    <citation type="journal article" date="2019" name="Sci. Rep.">
        <title>Orb-weaving spider Araneus ventricosus genome elucidates the spidroin gene catalogue.</title>
        <authorList>
            <person name="Kono N."/>
            <person name="Nakamura H."/>
            <person name="Ohtoshi R."/>
            <person name="Moran D.A.P."/>
            <person name="Shinohara A."/>
            <person name="Yoshida Y."/>
            <person name="Fujiwara M."/>
            <person name="Mori M."/>
            <person name="Tomita M."/>
            <person name="Arakawa K."/>
        </authorList>
    </citation>
    <scope>NUCLEOTIDE SEQUENCE [LARGE SCALE GENOMIC DNA]</scope>
</reference>
<dbReference type="OrthoDB" id="7422307at2759"/>
<sequence>MKSSVVNETTSLAKIMELEVDNNNIDKLLEEHSQELTTEDLMALHCVSQQESCGGEFGREGGSNSKAKLFWYDKRKFESMENCCIVH</sequence>
<dbReference type="AlphaFoldDB" id="A0A4Y2EAS9"/>
<protein>
    <submittedName>
        <fullName evidence="1">Uncharacterized protein</fullName>
    </submittedName>
</protein>